<dbReference type="EMBL" id="KL363196">
    <property type="protein sequence ID" value="KFD56011.1"/>
    <property type="molecule type" value="Genomic_DNA"/>
</dbReference>
<evidence type="ECO:0000313" key="2">
    <source>
        <dbReference type="Proteomes" id="UP000030764"/>
    </source>
</evidence>
<name>A0A085MFL5_9BILA</name>
<accession>A0A085MFL5</accession>
<gene>
    <name evidence="1" type="ORF">M513_03135</name>
</gene>
<proteinExistence type="predicted"/>
<sequence>MSTTTGCFVSLLNSVELASLSDNTDLANSITAHCMPRHIPKNGFLFSRAKRQAAIFPSIPRSPKPPGTRIPSALFSNSSACLCFSGCAITADSSSSSELTVTLTMRLLHARAACSRALYTDA</sequence>
<reference evidence="1 2" key="1">
    <citation type="journal article" date="2014" name="Nat. Genet.">
        <title>Genome and transcriptome of the porcine whipworm Trichuris suis.</title>
        <authorList>
            <person name="Jex A.R."/>
            <person name="Nejsum P."/>
            <person name="Schwarz E.M."/>
            <person name="Hu L."/>
            <person name="Young N.D."/>
            <person name="Hall R.S."/>
            <person name="Korhonen P.K."/>
            <person name="Liao S."/>
            <person name="Thamsborg S."/>
            <person name="Xia J."/>
            <person name="Xu P."/>
            <person name="Wang S."/>
            <person name="Scheerlinck J.P."/>
            <person name="Hofmann A."/>
            <person name="Sternberg P.W."/>
            <person name="Wang J."/>
            <person name="Gasser R.B."/>
        </authorList>
    </citation>
    <scope>NUCLEOTIDE SEQUENCE [LARGE SCALE GENOMIC DNA]</scope>
    <source>
        <strain evidence="1">DCEP-RM93M</strain>
    </source>
</reference>
<protein>
    <submittedName>
        <fullName evidence="1">Uncharacterized protein</fullName>
    </submittedName>
</protein>
<keyword evidence="2" id="KW-1185">Reference proteome</keyword>
<evidence type="ECO:0000313" key="1">
    <source>
        <dbReference type="EMBL" id="KFD56011.1"/>
    </source>
</evidence>
<organism evidence="1 2">
    <name type="scientific">Trichuris suis</name>
    <name type="common">pig whipworm</name>
    <dbReference type="NCBI Taxonomy" id="68888"/>
    <lineage>
        <taxon>Eukaryota</taxon>
        <taxon>Metazoa</taxon>
        <taxon>Ecdysozoa</taxon>
        <taxon>Nematoda</taxon>
        <taxon>Enoplea</taxon>
        <taxon>Dorylaimia</taxon>
        <taxon>Trichinellida</taxon>
        <taxon>Trichuridae</taxon>
        <taxon>Trichuris</taxon>
    </lineage>
</organism>
<dbReference type="AlphaFoldDB" id="A0A085MFL5"/>
<dbReference type="Proteomes" id="UP000030764">
    <property type="component" value="Unassembled WGS sequence"/>
</dbReference>